<evidence type="ECO:0008006" key="4">
    <source>
        <dbReference type="Google" id="ProtNLM"/>
    </source>
</evidence>
<gene>
    <name evidence="2" type="ORF">A3B56_00885</name>
</gene>
<sequence>MKPKQYSIVFLTVITALSVLLMQPVFAQEDDSSEDSIIQQRITDLKERLATRVAELQSINKRSFFGILKEKTDTKFTVTYKESEKPIAADTETSFYTQNDVMKRTDTDIDSLEPGQSVTVFGSLDLDQKTIIAQTVIAQELPETMFGIVTAVDNSDGTFTVNADTSTVFDYEIGTTCSMYTGKKDTGKNLETCGLSKMSVDDLVIVRGKSDSTTISRAKALRILILPHPEKTVPDKQ</sequence>
<name>A0A1F7JDG1_9BACT</name>
<evidence type="ECO:0000313" key="3">
    <source>
        <dbReference type="Proteomes" id="UP000178486"/>
    </source>
</evidence>
<comment type="caution">
    <text evidence="2">The sequence shown here is derived from an EMBL/GenBank/DDBJ whole genome shotgun (WGS) entry which is preliminary data.</text>
</comment>
<organism evidence="2 3">
    <name type="scientific">Candidatus Roizmanbacteria bacterium RIFCSPLOWO2_01_FULL_45_11</name>
    <dbReference type="NCBI Taxonomy" id="1802070"/>
    <lineage>
        <taxon>Bacteria</taxon>
        <taxon>Candidatus Roizmaniibacteriota</taxon>
    </lineage>
</organism>
<dbReference type="AlphaFoldDB" id="A0A1F7JDG1"/>
<proteinExistence type="predicted"/>
<evidence type="ECO:0000313" key="2">
    <source>
        <dbReference type="EMBL" id="OGK53659.1"/>
    </source>
</evidence>
<evidence type="ECO:0000256" key="1">
    <source>
        <dbReference type="SAM" id="SignalP"/>
    </source>
</evidence>
<feature type="chain" id="PRO_5009529447" description="DUF5666 domain-containing protein" evidence="1">
    <location>
        <begin position="28"/>
        <end position="237"/>
    </location>
</feature>
<dbReference type="EMBL" id="MGAU01000053">
    <property type="protein sequence ID" value="OGK53659.1"/>
    <property type="molecule type" value="Genomic_DNA"/>
</dbReference>
<dbReference type="Proteomes" id="UP000178486">
    <property type="component" value="Unassembled WGS sequence"/>
</dbReference>
<protein>
    <recommendedName>
        <fullName evidence="4">DUF5666 domain-containing protein</fullName>
    </recommendedName>
</protein>
<reference evidence="2 3" key="1">
    <citation type="journal article" date="2016" name="Nat. Commun.">
        <title>Thousands of microbial genomes shed light on interconnected biogeochemical processes in an aquifer system.</title>
        <authorList>
            <person name="Anantharaman K."/>
            <person name="Brown C.T."/>
            <person name="Hug L.A."/>
            <person name="Sharon I."/>
            <person name="Castelle C.J."/>
            <person name="Probst A.J."/>
            <person name="Thomas B.C."/>
            <person name="Singh A."/>
            <person name="Wilkins M.J."/>
            <person name="Karaoz U."/>
            <person name="Brodie E.L."/>
            <person name="Williams K.H."/>
            <person name="Hubbard S.S."/>
            <person name="Banfield J.F."/>
        </authorList>
    </citation>
    <scope>NUCLEOTIDE SEQUENCE [LARGE SCALE GENOMIC DNA]</scope>
</reference>
<accession>A0A1F7JDG1</accession>
<keyword evidence="1" id="KW-0732">Signal</keyword>
<feature type="signal peptide" evidence="1">
    <location>
        <begin position="1"/>
        <end position="27"/>
    </location>
</feature>